<keyword evidence="2" id="KW-1185">Reference proteome</keyword>
<evidence type="ECO:0000313" key="2">
    <source>
        <dbReference type="Proteomes" id="UP001642484"/>
    </source>
</evidence>
<organism evidence="1 2">
    <name type="scientific">Durusdinium trenchii</name>
    <dbReference type="NCBI Taxonomy" id="1381693"/>
    <lineage>
        <taxon>Eukaryota</taxon>
        <taxon>Sar</taxon>
        <taxon>Alveolata</taxon>
        <taxon>Dinophyceae</taxon>
        <taxon>Suessiales</taxon>
        <taxon>Symbiodiniaceae</taxon>
        <taxon>Durusdinium</taxon>
    </lineage>
</organism>
<evidence type="ECO:0000313" key="1">
    <source>
        <dbReference type="EMBL" id="CAK9035821.1"/>
    </source>
</evidence>
<protein>
    <submittedName>
        <fullName evidence="1">Uncharacterized protein</fullName>
    </submittedName>
</protein>
<reference evidence="1 2" key="1">
    <citation type="submission" date="2024-02" db="EMBL/GenBank/DDBJ databases">
        <authorList>
            <person name="Chen Y."/>
            <person name="Shah S."/>
            <person name="Dougan E. K."/>
            <person name="Thang M."/>
            <person name="Chan C."/>
        </authorList>
    </citation>
    <scope>NUCLEOTIDE SEQUENCE [LARGE SCALE GENOMIC DNA]</scope>
</reference>
<sequence length="169" mass="18880">MNTWHWLTSPSGQGGIISRSQKGSGRQHLTFLDGHDPVALFVVGRFAKVYSIDHVNLQPESEFEAARTLWTLPHAESRSRVVAALPLASFHASLKGSLRKGLQSWAEKRMNLLLLFGFRSFFSMAWLFVACKRVYIPSGFLSPPPAGDLDRIPDRKIVSMVWQLCGING</sequence>
<dbReference type="Proteomes" id="UP001642484">
    <property type="component" value="Unassembled WGS sequence"/>
</dbReference>
<name>A0ABP0L9I6_9DINO</name>
<accession>A0ABP0L9I6</accession>
<gene>
    <name evidence="1" type="ORF">CCMP2556_LOCUS20052</name>
</gene>
<comment type="caution">
    <text evidence="1">The sequence shown here is derived from an EMBL/GenBank/DDBJ whole genome shotgun (WGS) entry which is preliminary data.</text>
</comment>
<proteinExistence type="predicted"/>
<dbReference type="EMBL" id="CAXAMN010011658">
    <property type="protein sequence ID" value="CAK9035821.1"/>
    <property type="molecule type" value="Genomic_DNA"/>
</dbReference>